<dbReference type="AlphaFoldDB" id="A0A2A7UT08"/>
<dbReference type="GO" id="GO:0005886">
    <property type="term" value="C:plasma membrane"/>
    <property type="evidence" value="ECO:0007669"/>
    <property type="project" value="UniProtKB-SubCell"/>
</dbReference>
<accession>A0A2A7UT08</accession>
<name>A0A2A7UT08_COMTR</name>
<protein>
    <submittedName>
        <fullName evidence="8">Chromate transporter</fullName>
    </submittedName>
</protein>
<reference evidence="9" key="1">
    <citation type="submission" date="2017-09" db="EMBL/GenBank/DDBJ databases">
        <title>FDA dAtabase for Regulatory Grade micrObial Sequences (FDA-ARGOS): Supporting development and validation of Infectious Disease Dx tests.</title>
        <authorList>
            <person name="Minogue T."/>
            <person name="Wolcott M."/>
            <person name="Wasieloski L."/>
            <person name="Aguilar W."/>
            <person name="Moore D."/>
            <person name="Tallon L."/>
            <person name="Sadzewicz L."/>
            <person name="Ott S."/>
            <person name="Zhao X."/>
            <person name="Nagaraj S."/>
            <person name="Vavikolanu K."/>
            <person name="Aluvathingal J."/>
            <person name="Nadendla S."/>
            <person name="Sichtig H."/>
        </authorList>
    </citation>
    <scope>NUCLEOTIDE SEQUENCE [LARGE SCALE GENOMIC DNA]</scope>
    <source>
        <strain evidence="9">FDAARGOS_394</strain>
    </source>
</reference>
<dbReference type="PANTHER" id="PTHR43663:SF1">
    <property type="entry name" value="CHROMATE TRANSPORTER"/>
    <property type="match status" value="1"/>
</dbReference>
<dbReference type="RefSeq" id="WP_066542044.1">
    <property type="nucleotide sequence ID" value="NZ_DALZQJ010000056.1"/>
</dbReference>
<dbReference type="InterPro" id="IPR003370">
    <property type="entry name" value="Chromate_transpt"/>
</dbReference>
<feature type="transmembrane region" description="Helical" evidence="7">
    <location>
        <begin position="56"/>
        <end position="81"/>
    </location>
</feature>
<dbReference type="STRING" id="1219032.GCA_001515545_04183"/>
<evidence type="ECO:0000256" key="6">
    <source>
        <dbReference type="ARBA" id="ARBA00023136"/>
    </source>
</evidence>
<dbReference type="GO" id="GO:0015109">
    <property type="term" value="F:chromate transmembrane transporter activity"/>
    <property type="evidence" value="ECO:0007669"/>
    <property type="project" value="InterPro"/>
</dbReference>
<keyword evidence="3" id="KW-1003">Cell membrane</keyword>
<evidence type="ECO:0000256" key="5">
    <source>
        <dbReference type="ARBA" id="ARBA00022989"/>
    </source>
</evidence>
<feature type="transmembrane region" description="Helical" evidence="7">
    <location>
        <begin position="12"/>
        <end position="35"/>
    </location>
</feature>
<dbReference type="EMBL" id="PDEA01000001">
    <property type="protein sequence ID" value="PEH88408.1"/>
    <property type="molecule type" value="Genomic_DNA"/>
</dbReference>
<dbReference type="OrthoDB" id="556585at2"/>
<evidence type="ECO:0000313" key="8">
    <source>
        <dbReference type="EMBL" id="PEH88408.1"/>
    </source>
</evidence>
<dbReference type="Proteomes" id="UP000220246">
    <property type="component" value="Unassembled WGS sequence"/>
</dbReference>
<keyword evidence="6 7" id="KW-0472">Membrane</keyword>
<dbReference type="GeneID" id="80800368"/>
<keyword evidence="5 7" id="KW-1133">Transmembrane helix</keyword>
<keyword evidence="9" id="KW-1185">Reference proteome</keyword>
<dbReference type="Pfam" id="PF02417">
    <property type="entry name" value="Chromate_transp"/>
    <property type="match status" value="1"/>
</dbReference>
<keyword evidence="4 7" id="KW-0812">Transmembrane</keyword>
<evidence type="ECO:0000256" key="2">
    <source>
        <dbReference type="ARBA" id="ARBA00005262"/>
    </source>
</evidence>
<evidence type="ECO:0000256" key="3">
    <source>
        <dbReference type="ARBA" id="ARBA00022475"/>
    </source>
</evidence>
<proteinExistence type="inferred from homology"/>
<comment type="similarity">
    <text evidence="2">Belongs to the chromate ion transporter (CHR) (TC 2.A.51) family.</text>
</comment>
<organism evidence="8 9">
    <name type="scientific">Comamonas terrigena</name>
    <dbReference type="NCBI Taxonomy" id="32013"/>
    <lineage>
        <taxon>Bacteria</taxon>
        <taxon>Pseudomonadati</taxon>
        <taxon>Pseudomonadota</taxon>
        <taxon>Betaproteobacteria</taxon>
        <taxon>Burkholderiales</taxon>
        <taxon>Comamonadaceae</taxon>
        <taxon>Comamonas</taxon>
    </lineage>
</organism>
<gene>
    <name evidence="8" type="ORF">CRM82_07140</name>
</gene>
<evidence type="ECO:0000256" key="1">
    <source>
        <dbReference type="ARBA" id="ARBA00004651"/>
    </source>
</evidence>
<feature type="transmembrane region" description="Helical" evidence="7">
    <location>
        <begin position="185"/>
        <end position="201"/>
    </location>
</feature>
<dbReference type="InterPro" id="IPR052518">
    <property type="entry name" value="CHR_Transporter"/>
</dbReference>
<feature type="transmembrane region" description="Helical" evidence="7">
    <location>
        <begin position="138"/>
        <end position="156"/>
    </location>
</feature>
<evidence type="ECO:0000313" key="9">
    <source>
        <dbReference type="Proteomes" id="UP000220246"/>
    </source>
</evidence>
<feature type="transmembrane region" description="Helical" evidence="7">
    <location>
        <begin position="93"/>
        <end position="118"/>
    </location>
</feature>
<dbReference type="PANTHER" id="PTHR43663">
    <property type="entry name" value="CHROMATE TRANSPORT PROTEIN-RELATED"/>
    <property type="match status" value="1"/>
</dbReference>
<sequence>MTTGLTPLVLDAAGWLQLLAYFLSLSLLSVGGAMATAPDMYRHVVDGKGWLSGDQFSTSISIAQAAPGPNIMYVALLGWNIGLNAVGADRGAITWLAALGGCLACMLGMLLPSSILVWTSTRWMRQNRHRRSVRAFRLGMVPLVVGLVLATGWILAARDTGALHRWVPWLIAATTTLLVWKTRVHLLWMLGAGALLGALGWI</sequence>
<evidence type="ECO:0000256" key="4">
    <source>
        <dbReference type="ARBA" id="ARBA00022692"/>
    </source>
</evidence>
<comment type="subcellular location">
    <subcellularLocation>
        <location evidence="1">Cell membrane</location>
        <topology evidence="1">Multi-pass membrane protein</topology>
    </subcellularLocation>
</comment>
<evidence type="ECO:0000256" key="7">
    <source>
        <dbReference type="SAM" id="Phobius"/>
    </source>
</evidence>
<comment type="caution">
    <text evidence="8">The sequence shown here is derived from an EMBL/GenBank/DDBJ whole genome shotgun (WGS) entry which is preliminary data.</text>
</comment>